<feature type="region of interest" description="Disordered" evidence="1">
    <location>
        <begin position="283"/>
        <end position="430"/>
    </location>
</feature>
<feature type="compositionally biased region" description="Low complexity" evidence="1">
    <location>
        <begin position="352"/>
        <end position="365"/>
    </location>
</feature>
<evidence type="ECO:0000313" key="2">
    <source>
        <dbReference type="EMBL" id="CAL1707776.1"/>
    </source>
</evidence>
<keyword evidence="3" id="KW-1185">Reference proteome</keyword>
<name>A0ABP1DIX9_9APHY</name>
<proteinExistence type="predicted"/>
<dbReference type="EMBL" id="OZ037947">
    <property type="protein sequence ID" value="CAL1707776.1"/>
    <property type="molecule type" value="Genomic_DNA"/>
</dbReference>
<feature type="compositionally biased region" description="Polar residues" evidence="1">
    <location>
        <begin position="130"/>
        <end position="148"/>
    </location>
</feature>
<evidence type="ECO:0000256" key="1">
    <source>
        <dbReference type="SAM" id="MobiDB-lite"/>
    </source>
</evidence>
<protein>
    <submittedName>
        <fullName evidence="2">Uncharacterized protein</fullName>
    </submittedName>
</protein>
<reference evidence="3" key="1">
    <citation type="submission" date="2024-04" db="EMBL/GenBank/DDBJ databases">
        <authorList>
            <person name="Shaw F."/>
            <person name="Minotto A."/>
        </authorList>
    </citation>
    <scope>NUCLEOTIDE SEQUENCE [LARGE SCALE GENOMIC DNA]</scope>
</reference>
<evidence type="ECO:0000313" key="3">
    <source>
        <dbReference type="Proteomes" id="UP001497453"/>
    </source>
</evidence>
<organism evidence="2 3">
    <name type="scientific">Somion occarium</name>
    <dbReference type="NCBI Taxonomy" id="3059160"/>
    <lineage>
        <taxon>Eukaryota</taxon>
        <taxon>Fungi</taxon>
        <taxon>Dikarya</taxon>
        <taxon>Basidiomycota</taxon>
        <taxon>Agaricomycotina</taxon>
        <taxon>Agaricomycetes</taxon>
        <taxon>Polyporales</taxon>
        <taxon>Cerrenaceae</taxon>
        <taxon>Somion</taxon>
    </lineage>
</organism>
<feature type="compositionally biased region" description="Low complexity" evidence="1">
    <location>
        <begin position="296"/>
        <end position="314"/>
    </location>
</feature>
<sequence length="451" mass="49625">MPELSSRRLLCIRLQHELPTWPEKDRVDRAKFPGRIHLPYYCNNTARRTILDGWDLSPVPVNLSRRAKRRTPVTNKHRSAVTQDYDAEPTKFTSMDDVFTSDRKLPEARRSTDEDICISRSLPLLENDSAVGTGTSDNVQQDKNTSATSILDFRDSSPFASTSGLNGSTPKFSGMNNIEASKPAPFERLHVRRENAFTSLDMAKRKSMCNVLDFRKTLYMHQYRENKLSQGQLQEAHRENAPNSTLSSECLEETVSDPSTSSSCIGTPSMRQVDLELSELHIATPDEPRSNTSLTPSGSENPSSNGGVGSPSTSNEDEEQSFIERKKRKRLSDVLTPHSAPVLLSNAKDPSLDAPDPSLDAPDPSISVKSPLSVDTRRPKNLSELANMLGVENYRPTKRIKLEQPSSPSHSVTRPSSAAGKSAPLVKTTILPGPVAGSEIIQIDSSSDEGS</sequence>
<feature type="compositionally biased region" description="Polar residues" evidence="1">
    <location>
        <begin position="256"/>
        <end position="267"/>
    </location>
</feature>
<feature type="compositionally biased region" description="Low complexity" evidence="1">
    <location>
        <begin position="405"/>
        <end position="417"/>
    </location>
</feature>
<feature type="region of interest" description="Disordered" evidence="1">
    <location>
        <begin position="230"/>
        <end position="267"/>
    </location>
</feature>
<gene>
    <name evidence="2" type="ORF">GFSPODELE1_LOCUS6536</name>
</gene>
<accession>A0ABP1DIX9</accession>
<feature type="region of interest" description="Disordered" evidence="1">
    <location>
        <begin position="128"/>
        <end position="148"/>
    </location>
</feature>
<dbReference type="Proteomes" id="UP001497453">
    <property type="component" value="Chromosome 4"/>
</dbReference>